<proteinExistence type="predicted"/>
<comment type="caution">
    <text evidence="1">The sequence shown here is derived from an EMBL/GenBank/DDBJ whole genome shotgun (WGS) entry which is preliminary data.</text>
</comment>
<name>A0A966G0G4_MICAE</name>
<accession>A0A966G0G4</accession>
<reference evidence="1" key="1">
    <citation type="journal article" date="2019" name="Mol. Ecol.">
        <title>Genome evolution and host-microbiome shifts correspond with intraspecific niche divergence within harmful algal bloom-forming Microcystis aeruginosa.</title>
        <authorList>
            <person name="Jackrel S.L."/>
            <person name="White J.D."/>
            <person name="Evans J.T."/>
            <person name="Buffin K."/>
            <person name="Hayden K."/>
            <person name="Sarnelle O."/>
            <person name="Denef V.J."/>
        </authorList>
    </citation>
    <scope>NUCLEOTIDE SEQUENCE</scope>
    <source>
        <strain evidence="1">G11-04</strain>
    </source>
</reference>
<dbReference type="EMBL" id="JAADAI010000195">
    <property type="protein sequence ID" value="NCS58064.1"/>
    <property type="molecule type" value="Genomic_DNA"/>
</dbReference>
<organism evidence="1 2">
    <name type="scientific">Microcystis aeruginosa G11-04</name>
    <dbReference type="NCBI Taxonomy" id="2685956"/>
    <lineage>
        <taxon>Bacteria</taxon>
        <taxon>Bacillati</taxon>
        <taxon>Cyanobacteriota</taxon>
        <taxon>Cyanophyceae</taxon>
        <taxon>Oscillatoriophycideae</taxon>
        <taxon>Chroococcales</taxon>
        <taxon>Microcystaceae</taxon>
        <taxon>Microcystis</taxon>
    </lineage>
</organism>
<sequence length="149" mass="16704">MTKQYKPFSSEESQAIIEWYGQHQGQPAQKQVSELIGEIGSETVRKQMGREKLLSSVDKNVKQGYNAVDYDPETGQTLVFNDKGIGSKESQLQQDEMHYVRQAEIALYGEKYHANKISETEIGVAQEVIESPKSGNLGYEVYPATIENG</sequence>
<dbReference type="Proteomes" id="UP000799330">
    <property type="component" value="Unassembled WGS sequence"/>
</dbReference>
<dbReference type="AlphaFoldDB" id="A0A966G0G4"/>
<protein>
    <submittedName>
        <fullName evidence="1">Uncharacterized protein</fullName>
    </submittedName>
</protein>
<gene>
    <name evidence="1" type="ORF">GPJ16_14450</name>
</gene>
<evidence type="ECO:0000313" key="1">
    <source>
        <dbReference type="EMBL" id="NCS58064.1"/>
    </source>
</evidence>
<evidence type="ECO:0000313" key="2">
    <source>
        <dbReference type="Proteomes" id="UP000799330"/>
    </source>
</evidence>